<evidence type="ECO:0000256" key="5">
    <source>
        <dbReference type="ARBA" id="ARBA00022692"/>
    </source>
</evidence>
<dbReference type="AlphaFoldDB" id="A0A6G1SFY6"/>
<feature type="transmembrane region" description="Helical" evidence="18">
    <location>
        <begin position="972"/>
        <end position="989"/>
    </location>
</feature>
<sequence>MVSPTRRIKIKFYESNVPGSSSTSINSSTGAHINSQVSNRITTAKYGYSTFFPKFFYEQFRKYSNIFFTFIALFQQIPNVSPTGRYTTLVPLICILGVSAIKELFEDFKRHKADRKVNESEILVLNKTTLEWDLKRWQDVRVGDIVKCTSENFFPSDLLLLCSSELDGMCYIETANLDGETNLKIRQSLPCTAVCAPVNQLEASLNSAVIECDPPNARLYEFEGRLIMPNGIDSFPLGPDNILLRGAKLKNTIWIYGAVLYTGHESKLMMNSLAKTPIKQSRLEKMTNIQILWLVFILLTTGFLSAVFSQIWTSGNTHWYIFGDSDAPFNFGMTYLTFVILYNNLVPISLQVSLEVVRTFQAHFINSDIEMYDKNSDTFAMARTSNLNEELGQVRYILSDKTGTLTMNVMKFKKCSVNGQMYDDSTFNLLAEAAQNEIPSDYQTATNNNLSDLVATSSNDTQTPRKITQTHHELVGEFLTLLAVCHTVVPEQESEVNKRNTDKENRPLDGADGVITPRVPKKKTIHQRKIDETHTTAMKTFKNIGSSRVDDCEISASDETFLNDKTNDIMMSSSPNSSNASTSSIVYHAASPDEAALVRGAQKIGFEFCNRSPHGIQVNKFGHVEYFEILHVFEFDSFRKRMSVVVRTQDGKIKIYTKGADTVIFQRLADDSLIQITSKHLDKFAHGGFRTLCCAYAYIDKARYDEWLPRFNKANLLFGDAKVRQLESCIAELERDLILVGATAIEDRLQDEVPETIDTLLRAGINFWLLTGDKQETAINIGFSCKLLSKTMPLILINEDSFDATRDLLLRTTSTPESALVIDGRSLEYALTPDLKMDFMKIALECKSVICCRVSPFQKAEMVQLVKDLTGEVTLAIGDGANDVAMIRTANIGVGISGSEGLQAAHSADYTISQFRFLARLLLVHGAWSMTRLRQMILYSFYKNIALYIVEFWFAIVSGWSGQTIFERWTIGLYNVIFTAAPPLALGVFDRKCSAETMLKHPELYKAHFGNESYNTRSFWMWIATAFWHSLLLFWFTYLIIYHDTLWQDGKSDGGYLVFGNILYTYVVVTVCLKAGLEMNSWTILTHFAIWGNIASWFVFLVVYSKFWPTFPIAPDMVAIDSFVYGTWVFWFGLVLVPFTALIADLVYKVISRSA</sequence>
<keyword evidence="11 18" id="KW-1133">Transmembrane helix</keyword>
<evidence type="ECO:0000256" key="6">
    <source>
        <dbReference type="ARBA" id="ARBA00022723"/>
    </source>
</evidence>
<dbReference type="SUPFAM" id="SSF81660">
    <property type="entry name" value="Metal cation-transporting ATPase, ATP-binding domain N"/>
    <property type="match status" value="1"/>
</dbReference>
<evidence type="ECO:0000256" key="14">
    <source>
        <dbReference type="ARBA" id="ARBA00051303"/>
    </source>
</evidence>
<dbReference type="PANTHER" id="PTHR24092:SF150">
    <property type="entry name" value="PHOSPHOLIPID-TRANSPORTING ATPASE"/>
    <property type="match status" value="1"/>
</dbReference>
<dbReference type="FunFam" id="2.70.150.10:FF:000021">
    <property type="entry name" value="Phospholipid-transporting ATPase"/>
    <property type="match status" value="1"/>
</dbReference>
<evidence type="ECO:0000256" key="3">
    <source>
        <dbReference type="ARBA" id="ARBA00008109"/>
    </source>
</evidence>
<dbReference type="InterPro" id="IPR006539">
    <property type="entry name" value="P-type_ATPase_IV"/>
</dbReference>
<keyword evidence="4" id="KW-1003">Cell membrane</keyword>
<dbReference type="InterPro" id="IPR023299">
    <property type="entry name" value="ATPase_P-typ_cyto_dom_N"/>
</dbReference>
<evidence type="ECO:0000256" key="19">
    <source>
        <dbReference type="SAM" id="MobiDB-lite"/>
    </source>
</evidence>
<dbReference type="PANTHER" id="PTHR24092">
    <property type="entry name" value="PROBABLE PHOSPHOLIPID-TRANSPORTING ATPASE"/>
    <property type="match status" value="1"/>
</dbReference>
<dbReference type="Pfam" id="PF16209">
    <property type="entry name" value="PhoLip_ATPase_N"/>
    <property type="match status" value="1"/>
</dbReference>
<dbReference type="CDD" id="cd02073">
    <property type="entry name" value="P-type_ATPase_APLT_Dnf-like"/>
    <property type="match status" value="1"/>
</dbReference>
<evidence type="ECO:0000256" key="2">
    <source>
        <dbReference type="ARBA" id="ARBA00004236"/>
    </source>
</evidence>
<evidence type="ECO:0000256" key="11">
    <source>
        <dbReference type="ARBA" id="ARBA00022989"/>
    </source>
</evidence>
<feature type="binding site" evidence="17">
    <location>
        <position position="883"/>
    </location>
    <ligand>
        <name>Mg(2+)</name>
        <dbReference type="ChEBI" id="CHEBI:18420"/>
    </ligand>
</feature>
<feature type="binding site" evidence="17">
    <location>
        <position position="402"/>
    </location>
    <ligand>
        <name>Mg(2+)</name>
        <dbReference type="ChEBI" id="CHEBI:18420"/>
    </ligand>
</feature>
<evidence type="ECO:0000256" key="12">
    <source>
        <dbReference type="ARBA" id="ARBA00023136"/>
    </source>
</evidence>
<feature type="compositionally biased region" description="Basic and acidic residues" evidence="19">
    <location>
        <begin position="495"/>
        <end position="509"/>
    </location>
</feature>
<keyword evidence="10 18" id="KW-1278">Translocase</keyword>
<evidence type="ECO:0000259" key="20">
    <source>
        <dbReference type="Pfam" id="PF16209"/>
    </source>
</evidence>
<dbReference type="GO" id="GO:0045332">
    <property type="term" value="P:phospholipid translocation"/>
    <property type="evidence" value="ECO:0007669"/>
    <property type="project" value="TreeGrafter"/>
</dbReference>
<keyword evidence="12 18" id="KW-0472">Membrane</keyword>
<dbReference type="SFLD" id="SFLDF00027">
    <property type="entry name" value="p-type_atpase"/>
    <property type="match status" value="1"/>
</dbReference>
<comment type="subcellular location">
    <subcellularLocation>
        <location evidence="2">Cell membrane</location>
    </subcellularLocation>
    <subcellularLocation>
        <location evidence="1 18">Membrane</location>
        <topology evidence="1 18">Multi-pass membrane protein</topology>
    </subcellularLocation>
</comment>
<dbReference type="GO" id="GO:0016887">
    <property type="term" value="F:ATP hydrolysis activity"/>
    <property type="evidence" value="ECO:0007669"/>
    <property type="project" value="InterPro"/>
</dbReference>
<evidence type="ECO:0000256" key="16">
    <source>
        <dbReference type="PIRSR" id="PIRSR606539-2"/>
    </source>
</evidence>
<dbReference type="InterPro" id="IPR023298">
    <property type="entry name" value="ATPase_P-typ_TM_dom_sf"/>
</dbReference>
<dbReference type="SFLD" id="SFLDG00002">
    <property type="entry name" value="C1.7:_P-type_atpase_like"/>
    <property type="match status" value="1"/>
</dbReference>
<feature type="binding site" evidence="16">
    <location>
        <position position="401"/>
    </location>
    <ligand>
        <name>ATP</name>
        <dbReference type="ChEBI" id="CHEBI:30616"/>
    </ligand>
</feature>
<dbReference type="NCBIfam" id="TIGR01652">
    <property type="entry name" value="ATPase-Plipid"/>
    <property type="match status" value="2"/>
</dbReference>
<evidence type="ECO:0000256" key="8">
    <source>
        <dbReference type="ARBA" id="ARBA00022840"/>
    </source>
</evidence>
<keyword evidence="8 16" id="KW-0067">ATP-binding</keyword>
<feature type="binding site" evidence="17">
    <location>
        <position position="400"/>
    </location>
    <ligand>
        <name>Mg(2+)</name>
        <dbReference type="ChEBI" id="CHEBI:18420"/>
    </ligand>
</feature>
<dbReference type="PROSITE" id="PS00154">
    <property type="entry name" value="ATPASE_E1_E2"/>
    <property type="match status" value="1"/>
</dbReference>
<dbReference type="FunFam" id="3.40.50.1000:FF:000014">
    <property type="entry name" value="Phospholipid-transporting ATPase"/>
    <property type="match status" value="1"/>
</dbReference>
<feature type="binding site" evidence="16">
    <location>
        <position position="883"/>
    </location>
    <ligand>
        <name>ATP</name>
        <dbReference type="ChEBI" id="CHEBI:30616"/>
    </ligand>
</feature>
<dbReference type="InterPro" id="IPR044492">
    <property type="entry name" value="P_typ_ATPase_HD_dom"/>
</dbReference>
<dbReference type="Gene3D" id="3.40.50.1000">
    <property type="entry name" value="HAD superfamily/HAD-like"/>
    <property type="match status" value="2"/>
</dbReference>
<dbReference type="SFLD" id="SFLDS00003">
    <property type="entry name" value="Haloacid_Dehalogenase"/>
    <property type="match status" value="1"/>
</dbReference>
<dbReference type="InterPro" id="IPR008250">
    <property type="entry name" value="ATPase_P-typ_transduc_dom_A_sf"/>
</dbReference>
<feature type="binding site" evidence="16">
    <location>
        <position position="402"/>
    </location>
    <ligand>
        <name>ATP</name>
        <dbReference type="ChEBI" id="CHEBI:30616"/>
    </ligand>
</feature>
<evidence type="ECO:0000313" key="22">
    <source>
        <dbReference type="EMBL" id="MDE49077.1"/>
    </source>
</evidence>
<feature type="binding site" evidence="16">
    <location>
        <position position="400"/>
    </location>
    <ligand>
        <name>ATP</name>
        <dbReference type="ChEBI" id="CHEBI:30616"/>
    </ligand>
</feature>
<dbReference type="InterPro" id="IPR018303">
    <property type="entry name" value="ATPase_P-typ_P_site"/>
</dbReference>
<accession>A0A6G1SFY6</accession>
<evidence type="ECO:0000256" key="17">
    <source>
        <dbReference type="PIRSR" id="PIRSR606539-3"/>
    </source>
</evidence>
<evidence type="ECO:0000256" key="13">
    <source>
        <dbReference type="ARBA" id="ARBA00034036"/>
    </source>
</evidence>
<dbReference type="SUPFAM" id="SSF81653">
    <property type="entry name" value="Calcium ATPase, transduction domain A"/>
    <property type="match status" value="1"/>
</dbReference>
<evidence type="ECO:0000256" key="9">
    <source>
        <dbReference type="ARBA" id="ARBA00022842"/>
    </source>
</evidence>
<evidence type="ECO:0000256" key="1">
    <source>
        <dbReference type="ARBA" id="ARBA00004141"/>
    </source>
</evidence>
<dbReference type="Pfam" id="PF16212">
    <property type="entry name" value="PhoLip_ATPase_C"/>
    <property type="match status" value="1"/>
</dbReference>
<evidence type="ECO:0000256" key="7">
    <source>
        <dbReference type="ARBA" id="ARBA00022741"/>
    </source>
</evidence>
<gene>
    <name evidence="22" type="primary">ALA4</name>
    <name evidence="22" type="ORF">g.8640</name>
</gene>
<feature type="transmembrane region" description="Helical" evidence="18">
    <location>
        <begin position="941"/>
        <end position="960"/>
    </location>
</feature>
<name>A0A6G1SFY6_9ACAR</name>
<feature type="binding site" evidence="16">
    <location>
        <position position="772"/>
    </location>
    <ligand>
        <name>ATP</name>
        <dbReference type="ChEBI" id="CHEBI:30616"/>
    </ligand>
</feature>
<feature type="binding site" evidence="16">
    <location>
        <position position="658"/>
    </location>
    <ligand>
        <name>ATP</name>
        <dbReference type="ChEBI" id="CHEBI:30616"/>
    </ligand>
</feature>
<feature type="binding site" evidence="16">
    <location>
        <position position="882"/>
    </location>
    <ligand>
        <name>ATP</name>
        <dbReference type="ChEBI" id="CHEBI:30616"/>
    </ligand>
</feature>
<comment type="similarity">
    <text evidence="3 18">Belongs to the cation transport ATPase (P-type) (TC 3.A.3) family. Type IV subfamily.</text>
</comment>
<feature type="transmembrane region" description="Helical" evidence="18">
    <location>
        <begin position="1019"/>
        <end position="1042"/>
    </location>
</feature>
<organism evidence="22">
    <name type="scientific">Aceria tosichella</name>
    <name type="common">wheat curl mite</name>
    <dbReference type="NCBI Taxonomy" id="561515"/>
    <lineage>
        <taxon>Eukaryota</taxon>
        <taxon>Metazoa</taxon>
        <taxon>Ecdysozoa</taxon>
        <taxon>Arthropoda</taxon>
        <taxon>Chelicerata</taxon>
        <taxon>Arachnida</taxon>
        <taxon>Acari</taxon>
        <taxon>Acariformes</taxon>
        <taxon>Trombidiformes</taxon>
        <taxon>Prostigmata</taxon>
        <taxon>Eupodina</taxon>
        <taxon>Eriophyoidea</taxon>
        <taxon>Eriophyidae</taxon>
        <taxon>Eriophyinae</taxon>
        <taxon>Aceriini</taxon>
        <taxon>Aceria</taxon>
    </lineage>
</organism>
<comment type="catalytic activity">
    <reaction evidence="13 18">
        <text>ATP + H2O + phospholipidSide 1 = ADP + phosphate + phospholipidSide 2.</text>
        <dbReference type="EC" id="7.6.2.1"/>
    </reaction>
</comment>
<dbReference type="Gene3D" id="3.40.1110.10">
    <property type="entry name" value="Calcium-transporting ATPase, cytoplasmic domain N"/>
    <property type="match status" value="2"/>
</dbReference>
<protein>
    <recommendedName>
        <fullName evidence="18">Phospholipid-transporting ATPase</fullName>
        <ecNumber evidence="18">7.6.2.1</ecNumber>
    </recommendedName>
</protein>
<evidence type="ECO:0000256" key="10">
    <source>
        <dbReference type="ARBA" id="ARBA00022967"/>
    </source>
</evidence>
<dbReference type="Gene3D" id="2.70.150.10">
    <property type="entry name" value="Calcium-transporting ATPase, cytoplasmic transduction domain A"/>
    <property type="match status" value="1"/>
</dbReference>
<dbReference type="GO" id="GO:0005524">
    <property type="term" value="F:ATP binding"/>
    <property type="evidence" value="ECO:0007669"/>
    <property type="project" value="UniProtKB-UniRule"/>
</dbReference>
<dbReference type="InterPro" id="IPR001757">
    <property type="entry name" value="P_typ_ATPase"/>
</dbReference>
<keyword evidence="6 17" id="KW-0479">Metal-binding</keyword>
<dbReference type="GO" id="GO:0140326">
    <property type="term" value="F:ATPase-coupled intramembrane lipid transporter activity"/>
    <property type="evidence" value="ECO:0007669"/>
    <property type="project" value="UniProtKB-EC"/>
</dbReference>
<feature type="binding site" evidence="16">
    <location>
        <position position="690"/>
    </location>
    <ligand>
        <name>ATP</name>
        <dbReference type="ChEBI" id="CHEBI:30616"/>
    </ligand>
</feature>
<feature type="binding site" evidence="16">
    <location>
        <position position="635"/>
    </location>
    <ligand>
        <name>ATP</name>
        <dbReference type="ChEBI" id="CHEBI:30616"/>
    </ligand>
</feature>
<feature type="binding site" evidence="17">
    <location>
        <position position="879"/>
    </location>
    <ligand>
        <name>Mg(2+)</name>
        <dbReference type="ChEBI" id="CHEBI:18420"/>
    </ligand>
</feature>
<dbReference type="SUPFAM" id="SSF56784">
    <property type="entry name" value="HAD-like"/>
    <property type="match status" value="1"/>
</dbReference>
<dbReference type="GO" id="GO:0005802">
    <property type="term" value="C:trans-Golgi network"/>
    <property type="evidence" value="ECO:0007669"/>
    <property type="project" value="TreeGrafter"/>
</dbReference>
<evidence type="ECO:0000256" key="18">
    <source>
        <dbReference type="RuleBase" id="RU362033"/>
    </source>
</evidence>
<feature type="transmembrane region" description="Helical" evidence="18">
    <location>
        <begin position="1088"/>
        <end position="1108"/>
    </location>
</feature>
<keyword evidence="9 17" id="KW-0460">Magnesium</keyword>
<feature type="transmembrane region" description="Helical" evidence="18">
    <location>
        <begin position="1128"/>
        <end position="1148"/>
    </location>
</feature>
<dbReference type="GO" id="GO:0000287">
    <property type="term" value="F:magnesium ion binding"/>
    <property type="evidence" value="ECO:0007669"/>
    <property type="project" value="UniProtKB-UniRule"/>
</dbReference>
<evidence type="ECO:0000256" key="4">
    <source>
        <dbReference type="ARBA" id="ARBA00022475"/>
    </source>
</evidence>
<keyword evidence="5 18" id="KW-0812">Transmembrane</keyword>
<dbReference type="GO" id="GO:0005886">
    <property type="term" value="C:plasma membrane"/>
    <property type="evidence" value="ECO:0007669"/>
    <property type="project" value="UniProtKB-SubCell"/>
</dbReference>
<feature type="binding site" evidence="16">
    <location>
        <position position="594"/>
    </location>
    <ligand>
        <name>ATP</name>
        <dbReference type="ChEBI" id="CHEBI:30616"/>
    </ligand>
</feature>
<comment type="catalytic activity">
    <reaction evidence="14">
        <text>a 1,2-diacyl-sn-glycero-3-phospho-L-serine(out) + ATP + H2O = a 1,2-diacyl-sn-glycero-3-phospho-L-serine(in) + ADP + phosphate + H(+)</text>
        <dbReference type="Rhea" id="RHEA:38567"/>
        <dbReference type="ChEBI" id="CHEBI:15377"/>
        <dbReference type="ChEBI" id="CHEBI:15378"/>
        <dbReference type="ChEBI" id="CHEBI:30616"/>
        <dbReference type="ChEBI" id="CHEBI:43474"/>
        <dbReference type="ChEBI" id="CHEBI:57262"/>
        <dbReference type="ChEBI" id="CHEBI:456216"/>
    </reaction>
    <physiologicalReaction direction="left-to-right" evidence="14">
        <dbReference type="Rhea" id="RHEA:38568"/>
    </physiologicalReaction>
</comment>
<evidence type="ECO:0000256" key="15">
    <source>
        <dbReference type="PIRSR" id="PIRSR606539-1"/>
    </source>
</evidence>
<feature type="binding site" evidence="16">
    <location>
        <position position="853"/>
    </location>
    <ligand>
        <name>ATP</name>
        <dbReference type="ChEBI" id="CHEBI:30616"/>
    </ligand>
</feature>
<feature type="transmembrane region" description="Helical" evidence="18">
    <location>
        <begin position="1054"/>
        <end position="1076"/>
    </location>
</feature>
<dbReference type="InterPro" id="IPR032630">
    <property type="entry name" value="P_typ_ATPase_c"/>
</dbReference>
<feature type="binding site" evidence="16">
    <location>
        <position position="771"/>
    </location>
    <ligand>
        <name>ATP</name>
        <dbReference type="ChEBI" id="CHEBI:30616"/>
    </ligand>
</feature>
<feature type="active site" description="4-aspartylphosphate intermediate" evidence="15">
    <location>
        <position position="400"/>
    </location>
</feature>
<dbReference type="InterPro" id="IPR023214">
    <property type="entry name" value="HAD_sf"/>
</dbReference>
<feature type="domain" description="P-type ATPase N-terminal" evidence="20">
    <location>
        <begin position="35"/>
        <end position="89"/>
    </location>
</feature>
<feature type="domain" description="P-type ATPase C-terminal" evidence="21">
    <location>
        <begin position="905"/>
        <end position="1153"/>
    </location>
</feature>
<dbReference type="InterPro" id="IPR036412">
    <property type="entry name" value="HAD-like_sf"/>
</dbReference>
<keyword evidence="7 16" id="KW-0547">Nucleotide-binding</keyword>
<dbReference type="EMBL" id="GGYP01004306">
    <property type="protein sequence ID" value="MDE49077.1"/>
    <property type="molecule type" value="Transcribed_RNA"/>
</dbReference>
<dbReference type="PRINTS" id="PR00119">
    <property type="entry name" value="CATATPASE"/>
</dbReference>
<feature type="binding site" evidence="16">
    <location>
        <position position="773"/>
    </location>
    <ligand>
        <name>ATP</name>
        <dbReference type="ChEBI" id="CHEBI:30616"/>
    </ligand>
</feature>
<dbReference type="Pfam" id="PF13246">
    <property type="entry name" value="Cation_ATPase"/>
    <property type="match status" value="1"/>
</dbReference>
<reference evidence="22" key="1">
    <citation type="submission" date="2018-10" db="EMBL/GenBank/DDBJ databases">
        <title>Transcriptome assembly of Aceria tosichella (Wheat curl mite) Type 2.</title>
        <authorList>
            <person name="Scully E.D."/>
            <person name="Geib S.M."/>
            <person name="Palmer N.A."/>
            <person name="Gupta A.K."/>
            <person name="Sarath G."/>
            <person name="Tatineni S."/>
        </authorList>
    </citation>
    <scope>NUCLEOTIDE SEQUENCE</scope>
    <source>
        <strain evidence="22">LincolnNE</strain>
    </source>
</reference>
<dbReference type="InterPro" id="IPR032631">
    <property type="entry name" value="P-type_ATPase_N"/>
</dbReference>
<dbReference type="EC" id="7.6.2.1" evidence="18"/>
<feature type="transmembrane region" description="Helical" evidence="18">
    <location>
        <begin position="291"/>
        <end position="312"/>
    </location>
</feature>
<proteinExistence type="inferred from homology"/>
<comment type="cofactor">
    <cofactor evidence="17">
        <name>Mg(2+)</name>
        <dbReference type="ChEBI" id="CHEBI:18420"/>
    </cofactor>
</comment>
<dbReference type="NCBIfam" id="TIGR01494">
    <property type="entry name" value="ATPase_P-type"/>
    <property type="match status" value="1"/>
</dbReference>
<feature type="transmembrane region" description="Helical" evidence="18">
    <location>
        <begin position="332"/>
        <end position="350"/>
    </location>
</feature>
<dbReference type="SUPFAM" id="SSF81665">
    <property type="entry name" value="Calcium ATPase, transmembrane domain M"/>
    <property type="match status" value="1"/>
</dbReference>
<feature type="binding site" evidence="16">
    <location>
        <position position="859"/>
    </location>
    <ligand>
        <name>ATP</name>
        <dbReference type="ChEBI" id="CHEBI:30616"/>
    </ligand>
</feature>
<evidence type="ECO:0000259" key="21">
    <source>
        <dbReference type="Pfam" id="PF16212"/>
    </source>
</evidence>
<feature type="region of interest" description="Disordered" evidence="19">
    <location>
        <begin position="493"/>
        <end position="516"/>
    </location>
</feature>